<organism evidence="1 2">
    <name type="scientific">Nelumbo nucifera</name>
    <name type="common">Sacred lotus</name>
    <dbReference type="NCBI Taxonomy" id="4432"/>
    <lineage>
        <taxon>Eukaryota</taxon>
        <taxon>Viridiplantae</taxon>
        <taxon>Streptophyta</taxon>
        <taxon>Embryophyta</taxon>
        <taxon>Tracheophyta</taxon>
        <taxon>Spermatophyta</taxon>
        <taxon>Magnoliopsida</taxon>
        <taxon>Proteales</taxon>
        <taxon>Nelumbonaceae</taxon>
        <taxon>Nelumbo</taxon>
    </lineage>
</organism>
<evidence type="ECO:0000313" key="1">
    <source>
        <dbReference type="EMBL" id="DAD23418.1"/>
    </source>
</evidence>
<evidence type="ECO:0000313" key="2">
    <source>
        <dbReference type="Proteomes" id="UP000607653"/>
    </source>
</evidence>
<comment type="caution">
    <text evidence="1">The sequence shown here is derived from an EMBL/GenBank/DDBJ whole genome shotgun (WGS) entry which is preliminary data.</text>
</comment>
<sequence>MLLAKVQACTARKNTATVEEETRKGTLLRCKSITSFSQRISSDP</sequence>
<keyword evidence="2" id="KW-1185">Reference proteome</keyword>
<reference evidence="1 2" key="1">
    <citation type="journal article" date="2020" name="Mol. Biol. Evol.">
        <title>Distinct Expression and Methylation Patterns for Genes with Different Fates following a Single Whole-Genome Duplication in Flowering Plants.</title>
        <authorList>
            <person name="Shi T."/>
            <person name="Rahmani R.S."/>
            <person name="Gugger P.F."/>
            <person name="Wang M."/>
            <person name="Li H."/>
            <person name="Zhang Y."/>
            <person name="Li Z."/>
            <person name="Wang Q."/>
            <person name="Van de Peer Y."/>
            <person name="Marchal K."/>
            <person name="Chen J."/>
        </authorList>
    </citation>
    <scope>NUCLEOTIDE SEQUENCE [LARGE SCALE GENOMIC DNA]</scope>
    <source>
        <tissue evidence="1">Leaf</tissue>
    </source>
</reference>
<dbReference type="Proteomes" id="UP000607653">
    <property type="component" value="Unassembled WGS sequence"/>
</dbReference>
<name>A0A822Y189_NELNU</name>
<dbReference type="EMBL" id="DUZY01000001">
    <property type="protein sequence ID" value="DAD23418.1"/>
    <property type="molecule type" value="Genomic_DNA"/>
</dbReference>
<accession>A0A822Y189</accession>
<dbReference type="AlphaFoldDB" id="A0A822Y189"/>
<protein>
    <submittedName>
        <fullName evidence="1">Uncharacterized protein</fullName>
    </submittedName>
</protein>
<gene>
    <name evidence="1" type="ORF">HUJ06_024881</name>
</gene>
<proteinExistence type="predicted"/>